<dbReference type="PANTHER" id="PTHR47861">
    <property type="entry name" value="FKBP-TYPE PEPTIDYL-PROLYL CIS-TRANS ISOMERASE SLYD"/>
    <property type="match status" value="1"/>
</dbReference>
<comment type="function">
    <text evidence="8">Also involved in hydrogenase metallocenter assembly, probably by participating in the nickel insertion step. This function in hydrogenase biosynthesis requires chaperone activity and the presence of the metal-binding domain, but not PPIase activity.</text>
</comment>
<dbReference type="Gene3D" id="3.10.50.40">
    <property type="match status" value="1"/>
</dbReference>
<dbReference type="GO" id="GO:0042026">
    <property type="term" value="P:protein refolding"/>
    <property type="evidence" value="ECO:0007669"/>
    <property type="project" value="UniProtKB-ARBA"/>
</dbReference>
<dbReference type="InterPro" id="IPR046357">
    <property type="entry name" value="PPIase_dom_sf"/>
</dbReference>
<accession>A0A1G7UKK2</accession>
<protein>
    <recommendedName>
        <fullName evidence="10">Peptidyl-prolyl cis-trans isomerase</fullName>
        <ecNumber evidence="10">5.2.1.8</ecNumber>
    </recommendedName>
</protein>
<comment type="similarity">
    <text evidence="3 10">Belongs to the FKBP-type PPIase family.</text>
</comment>
<dbReference type="Proteomes" id="UP000198641">
    <property type="component" value="Unassembled WGS sequence"/>
</dbReference>
<evidence type="ECO:0000256" key="8">
    <source>
        <dbReference type="ARBA" id="ARBA00037071"/>
    </source>
</evidence>
<reference evidence="13 14" key="1">
    <citation type="submission" date="2016-10" db="EMBL/GenBank/DDBJ databases">
        <authorList>
            <person name="de Groot N.N."/>
        </authorList>
    </citation>
    <scope>NUCLEOTIDE SEQUENCE [LARGE SCALE GENOMIC DNA]</scope>
    <source>
        <strain evidence="13 14">BH539</strain>
    </source>
</reference>
<feature type="region of interest" description="Disordered" evidence="11">
    <location>
        <begin position="147"/>
        <end position="168"/>
    </location>
</feature>
<sequence length="168" mass="18187">MQIAPHRVVNLHYRLTDADGTLLDDSRARETPLEYLHGHVNIVSGLESALEGHAPGASLSVTLEPDEAYGQRDEAKVQQVGRGSFPVAELTPGMRFQTPGEDGPQVVTVLEVGATQVKVDTNHPLAGETLTYELEVLSVREATRAELAKGHPLPEGTDHAKVEDRKVL</sequence>
<dbReference type="SUPFAM" id="SSF54534">
    <property type="entry name" value="FKBP-like"/>
    <property type="match status" value="1"/>
</dbReference>
<comment type="catalytic activity">
    <reaction evidence="1 9 10">
        <text>[protein]-peptidylproline (omega=180) = [protein]-peptidylproline (omega=0)</text>
        <dbReference type="Rhea" id="RHEA:16237"/>
        <dbReference type="Rhea" id="RHEA-COMP:10747"/>
        <dbReference type="Rhea" id="RHEA-COMP:10748"/>
        <dbReference type="ChEBI" id="CHEBI:83833"/>
        <dbReference type="ChEBI" id="CHEBI:83834"/>
        <dbReference type="EC" id="5.2.1.8"/>
    </reaction>
</comment>
<name>A0A1G7UKK2_9GAMM</name>
<evidence type="ECO:0000256" key="1">
    <source>
        <dbReference type="ARBA" id="ARBA00000971"/>
    </source>
</evidence>
<evidence type="ECO:0000256" key="5">
    <source>
        <dbReference type="ARBA" id="ARBA00023110"/>
    </source>
</evidence>
<dbReference type="PROSITE" id="PS50059">
    <property type="entry name" value="FKBP_PPIASE"/>
    <property type="match status" value="1"/>
</dbReference>
<evidence type="ECO:0000256" key="6">
    <source>
        <dbReference type="ARBA" id="ARBA00023186"/>
    </source>
</evidence>
<dbReference type="STRING" id="284577.SAMN05216571_11536"/>
<dbReference type="InterPro" id="IPR001179">
    <property type="entry name" value="PPIase_FKBP_dom"/>
</dbReference>
<dbReference type="PANTHER" id="PTHR47861:SF3">
    <property type="entry name" value="FKBP-TYPE PEPTIDYL-PROLYL CIS-TRANS ISOMERASE SLYD"/>
    <property type="match status" value="1"/>
</dbReference>
<dbReference type="EMBL" id="FNCI01000015">
    <property type="protein sequence ID" value="SDG48125.1"/>
    <property type="molecule type" value="Genomic_DNA"/>
</dbReference>
<evidence type="ECO:0000256" key="3">
    <source>
        <dbReference type="ARBA" id="ARBA00006577"/>
    </source>
</evidence>
<dbReference type="RefSeq" id="WP_092528202.1">
    <property type="nucleotide sequence ID" value="NZ_FNCI01000015.1"/>
</dbReference>
<keyword evidence="14" id="KW-1185">Reference proteome</keyword>
<evidence type="ECO:0000256" key="11">
    <source>
        <dbReference type="SAM" id="MobiDB-lite"/>
    </source>
</evidence>
<gene>
    <name evidence="13" type="ORF">SAMN05216571_11536</name>
</gene>
<dbReference type="OrthoDB" id="9808891at2"/>
<dbReference type="EC" id="5.2.1.8" evidence="10"/>
<evidence type="ECO:0000256" key="2">
    <source>
        <dbReference type="ARBA" id="ARBA00004496"/>
    </source>
</evidence>
<dbReference type="GO" id="GO:0005737">
    <property type="term" value="C:cytoplasm"/>
    <property type="evidence" value="ECO:0007669"/>
    <property type="project" value="UniProtKB-SubCell"/>
</dbReference>
<evidence type="ECO:0000256" key="7">
    <source>
        <dbReference type="ARBA" id="ARBA00023235"/>
    </source>
</evidence>
<evidence type="ECO:0000313" key="14">
    <source>
        <dbReference type="Proteomes" id="UP000198641"/>
    </source>
</evidence>
<keyword evidence="6" id="KW-0143">Chaperone</keyword>
<dbReference type="AlphaFoldDB" id="A0A1G7UKK2"/>
<dbReference type="GO" id="GO:0003755">
    <property type="term" value="F:peptidyl-prolyl cis-trans isomerase activity"/>
    <property type="evidence" value="ECO:0007669"/>
    <property type="project" value="UniProtKB-UniRule"/>
</dbReference>
<dbReference type="Pfam" id="PF00254">
    <property type="entry name" value="FKBP_C"/>
    <property type="match status" value="1"/>
</dbReference>
<keyword evidence="7 9" id="KW-0413">Isomerase</keyword>
<evidence type="ECO:0000313" key="13">
    <source>
        <dbReference type="EMBL" id="SDG48125.1"/>
    </source>
</evidence>
<evidence type="ECO:0000259" key="12">
    <source>
        <dbReference type="PROSITE" id="PS50059"/>
    </source>
</evidence>
<organism evidence="13 14">
    <name type="scientific">Onishia taeanensis</name>
    <dbReference type="NCBI Taxonomy" id="284577"/>
    <lineage>
        <taxon>Bacteria</taxon>
        <taxon>Pseudomonadati</taxon>
        <taxon>Pseudomonadota</taxon>
        <taxon>Gammaproteobacteria</taxon>
        <taxon>Oceanospirillales</taxon>
        <taxon>Halomonadaceae</taxon>
        <taxon>Onishia</taxon>
    </lineage>
</organism>
<evidence type="ECO:0000256" key="4">
    <source>
        <dbReference type="ARBA" id="ARBA00022490"/>
    </source>
</evidence>
<comment type="subcellular location">
    <subcellularLocation>
        <location evidence="2">Cytoplasm</location>
    </subcellularLocation>
</comment>
<keyword evidence="5 9" id="KW-0697">Rotamase</keyword>
<evidence type="ECO:0000256" key="9">
    <source>
        <dbReference type="PROSITE-ProRule" id="PRU00277"/>
    </source>
</evidence>
<keyword evidence="4" id="KW-0963">Cytoplasm</keyword>
<feature type="compositionally biased region" description="Basic and acidic residues" evidence="11">
    <location>
        <begin position="156"/>
        <end position="168"/>
    </location>
</feature>
<feature type="domain" description="PPIase FKBP-type" evidence="12">
    <location>
        <begin position="6"/>
        <end position="86"/>
    </location>
</feature>
<evidence type="ECO:0000256" key="10">
    <source>
        <dbReference type="RuleBase" id="RU003915"/>
    </source>
</evidence>
<proteinExistence type="inferred from homology"/>